<name>A0A8A4ZHD5_9MICO</name>
<reference evidence="1" key="1">
    <citation type="submission" date="2021-03" db="EMBL/GenBank/DDBJ databases">
        <title>Pengzhenrongella sicca gen. nov., sp. nov., a new member of suborder Micrococcineae isolated from High-Arctic tundra soil.</title>
        <authorList>
            <person name="Peng F."/>
        </authorList>
    </citation>
    <scope>NUCLEOTIDE SEQUENCE</scope>
    <source>
        <strain evidence="1">LRZ-2</strain>
    </source>
</reference>
<dbReference type="KEGG" id="psic:J4E96_09920"/>
<accession>A0A8A4ZHD5</accession>
<evidence type="ECO:0000313" key="2">
    <source>
        <dbReference type="Proteomes" id="UP000663937"/>
    </source>
</evidence>
<gene>
    <name evidence="1" type="ORF">J4E96_09920</name>
</gene>
<organism evidence="1 2">
    <name type="scientific">Pengzhenrongella sicca</name>
    <dbReference type="NCBI Taxonomy" id="2819238"/>
    <lineage>
        <taxon>Bacteria</taxon>
        <taxon>Bacillati</taxon>
        <taxon>Actinomycetota</taxon>
        <taxon>Actinomycetes</taxon>
        <taxon>Micrococcales</taxon>
        <taxon>Pengzhenrongella</taxon>
    </lineage>
</organism>
<protein>
    <submittedName>
        <fullName evidence="1">Uncharacterized protein</fullName>
    </submittedName>
</protein>
<evidence type="ECO:0000313" key="1">
    <source>
        <dbReference type="EMBL" id="QTE31450.1"/>
    </source>
</evidence>
<dbReference type="AlphaFoldDB" id="A0A8A4ZHD5"/>
<sequence>MDDDAGDLVVARSFVVRAMLERPDVAPARWHGFITDAETGERHAWRRVADIARSVEATLAAAAAGPRRGSPGGLRIRGAAMAGPALTDVVTDMLTVLGLRLPAAAPALPDPNVTLERVQEKLVGLGNHRGDEPTGTLGTRTLRGGRLDARVRFQLWAASAPDVDAAMQLLHTTLLDDGADLRQEGFLRFAAAGTTLAEHVPTVGAGAWRKASSFDLLYEYQFVDADDAASLIARLEVTTDPEVVAGPGRERGSIVDELARWDDEGAPDLVVRGPAGVARVSALTFVPGPALGGTVTFARSSGTGAPAAHLPDLDAFWLATAGARPAQPDADVTLTPALAFAALGPPAPGLELGDWDADATPDAYTAFDRRLDDALVLPTAADRFTLTYTPPGGGAGLDQTAVVYLRVNPP</sequence>
<proteinExistence type="predicted"/>
<keyword evidence="2" id="KW-1185">Reference proteome</keyword>
<dbReference type="Proteomes" id="UP000663937">
    <property type="component" value="Chromosome"/>
</dbReference>
<dbReference type="EMBL" id="CP071868">
    <property type="protein sequence ID" value="QTE31450.1"/>
    <property type="molecule type" value="Genomic_DNA"/>
</dbReference>